<accession>A0A377TFM0</accession>
<evidence type="ECO:0000313" key="2">
    <source>
        <dbReference type="Proteomes" id="UP000254821"/>
    </source>
</evidence>
<dbReference type="Proteomes" id="UP000254821">
    <property type="component" value="Unassembled WGS sequence"/>
</dbReference>
<name>A0A377TFM0_HAFAL</name>
<proteinExistence type="predicted"/>
<gene>
    <name evidence="1" type="ORF">NCTC8105_05241</name>
</gene>
<reference evidence="1 2" key="1">
    <citation type="submission" date="2018-06" db="EMBL/GenBank/DDBJ databases">
        <authorList>
            <consortium name="Pathogen Informatics"/>
            <person name="Doyle S."/>
        </authorList>
    </citation>
    <scope>NUCLEOTIDE SEQUENCE [LARGE SCALE GENOMIC DNA]</scope>
    <source>
        <strain evidence="1 2">NCTC8105</strain>
    </source>
</reference>
<organism evidence="1 2">
    <name type="scientific">Hafnia alvei</name>
    <dbReference type="NCBI Taxonomy" id="569"/>
    <lineage>
        <taxon>Bacteria</taxon>
        <taxon>Pseudomonadati</taxon>
        <taxon>Pseudomonadota</taxon>
        <taxon>Gammaproteobacteria</taxon>
        <taxon>Enterobacterales</taxon>
        <taxon>Hafniaceae</taxon>
        <taxon>Hafnia</taxon>
    </lineage>
</organism>
<dbReference type="EMBL" id="UGHP01000002">
    <property type="protein sequence ID" value="STS21092.1"/>
    <property type="molecule type" value="Genomic_DNA"/>
</dbReference>
<protein>
    <submittedName>
        <fullName evidence="1">Uncharacterized protein</fullName>
    </submittedName>
</protein>
<dbReference type="AlphaFoldDB" id="A0A377TFM0"/>
<sequence length="38" mass="4339">MNNLLVIAELFFTINNERAGFGVLRSDTYIRDNTLLPP</sequence>
<evidence type="ECO:0000313" key="1">
    <source>
        <dbReference type="EMBL" id="STS21092.1"/>
    </source>
</evidence>